<dbReference type="InterPro" id="IPR036397">
    <property type="entry name" value="RNaseH_sf"/>
</dbReference>
<dbReference type="InterPro" id="IPR012337">
    <property type="entry name" value="RNaseH-like_sf"/>
</dbReference>
<dbReference type="SUPFAM" id="SSF53098">
    <property type="entry name" value="Ribonuclease H-like"/>
    <property type="match status" value="1"/>
</dbReference>
<gene>
    <name evidence="2" type="ORF">L21SP3_01862</name>
</gene>
<proteinExistence type="predicted"/>
<evidence type="ECO:0000259" key="1">
    <source>
        <dbReference type="PROSITE" id="PS50994"/>
    </source>
</evidence>
<evidence type="ECO:0000313" key="2">
    <source>
        <dbReference type="EMBL" id="AQQ10038.1"/>
    </source>
</evidence>
<organism evidence="2 3">
    <name type="scientific">Sedimentisphaera cyanobacteriorum</name>
    <dbReference type="NCBI Taxonomy" id="1940790"/>
    <lineage>
        <taxon>Bacteria</taxon>
        <taxon>Pseudomonadati</taxon>
        <taxon>Planctomycetota</taxon>
        <taxon>Phycisphaerae</taxon>
        <taxon>Sedimentisphaerales</taxon>
        <taxon>Sedimentisphaeraceae</taxon>
        <taxon>Sedimentisphaera</taxon>
    </lineage>
</organism>
<name>A0A1Q2HRE7_9BACT</name>
<dbReference type="Proteomes" id="UP000188273">
    <property type="component" value="Chromosome"/>
</dbReference>
<dbReference type="InterPro" id="IPR001584">
    <property type="entry name" value="Integrase_cat-core"/>
</dbReference>
<protein>
    <submittedName>
        <fullName evidence="2">Putative transposase OrfB</fullName>
    </submittedName>
</protein>
<dbReference type="PROSITE" id="PS50994">
    <property type="entry name" value="INTEGRASE"/>
    <property type="match status" value="1"/>
</dbReference>
<dbReference type="Gene3D" id="3.30.420.10">
    <property type="entry name" value="Ribonuclease H-like superfamily/Ribonuclease H"/>
    <property type="match status" value="1"/>
</dbReference>
<dbReference type="PANTHER" id="PTHR47515:SF2">
    <property type="entry name" value="INTEGRASE CORE DOMAIN PROTEIN"/>
    <property type="match status" value="1"/>
</dbReference>
<dbReference type="GO" id="GO:0015074">
    <property type="term" value="P:DNA integration"/>
    <property type="evidence" value="ECO:0007669"/>
    <property type="project" value="InterPro"/>
</dbReference>
<accession>A0A1Q2HRE7</accession>
<dbReference type="Pfam" id="PF13683">
    <property type="entry name" value="rve_3"/>
    <property type="match status" value="1"/>
</dbReference>
<dbReference type="PANTHER" id="PTHR47515">
    <property type="entry name" value="LOW CALCIUM RESPONSE LOCUS PROTEIN T"/>
    <property type="match status" value="1"/>
</dbReference>
<dbReference type="EMBL" id="CP019633">
    <property type="protein sequence ID" value="AQQ10038.1"/>
    <property type="molecule type" value="Genomic_DNA"/>
</dbReference>
<dbReference type="STRING" id="1940790.L21SP3_01862"/>
<dbReference type="NCBIfam" id="NF033516">
    <property type="entry name" value="transpos_IS3"/>
    <property type="match status" value="1"/>
</dbReference>
<reference evidence="3" key="1">
    <citation type="submission" date="2017-02" db="EMBL/GenBank/DDBJ databases">
        <title>Comparative genomics and description of representatives of a novel lineage of planctomycetes thriving in anoxic sediments.</title>
        <authorList>
            <person name="Spring S."/>
            <person name="Bunk B."/>
            <person name="Sproer C."/>
            <person name="Klenk H.-P."/>
        </authorList>
    </citation>
    <scope>NUCLEOTIDE SEQUENCE [LARGE SCALE GENOMIC DNA]</scope>
    <source>
        <strain evidence="3">L21-RPul-D3</strain>
    </source>
</reference>
<dbReference type="KEGG" id="pbu:L21SP3_01862"/>
<keyword evidence="3" id="KW-1185">Reference proteome</keyword>
<dbReference type="InterPro" id="IPR025948">
    <property type="entry name" value="HTH-like_dom"/>
</dbReference>
<sequence>MQSSCKAAGISRGSFYYTPSRNDDAEVKRQIELVIDSRPRRGFPKIFDSIRRKGYSWNHKKVYRVYKENEFQLNNRKKNLIRQIELKPMPEATRANEIWSIDFMSDSLSNGRPFRAFNVIDEFNREALDIEIDTSLPSLRIIRSLELIGSDRGFPRFIRSDNGPEFRSLQFRRFCCRNRIRHRRIEAGKPQQNSFIERFNRSYREDILDMYSFKNLSEARNLTLDWLIEYNYERGHESLGGKTPVEYVRSFLPFTPQNNSEGAKGKNCCLKEFV</sequence>
<dbReference type="InterPro" id="IPR048020">
    <property type="entry name" value="Transpos_IS3"/>
</dbReference>
<evidence type="ECO:0000313" key="3">
    <source>
        <dbReference type="Proteomes" id="UP000188273"/>
    </source>
</evidence>
<dbReference type="AlphaFoldDB" id="A0A1Q2HRE7"/>
<feature type="domain" description="Integrase catalytic" evidence="1">
    <location>
        <begin position="86"/>
        <end position="252"/>
    </location>
</feature>
<dbReference type="GO" id="GO:0003676">
    <property type="term" value="F:nucleic acid binding"/>
    <property type="evidence" value="ECO:0007669"/>
    <property type="project" value="InterPro"/>
</dbReference>
<dbReference type="Pfam" id="PF13276">
    <property type="entry name" value="HTH_21"/>
    <property type="match status" value="1"/>
</dbReference>